<feature type="chain" id="PRO_5047218432" description="Blue (type 1) copper domain-containing protein" evidence="3">
    <location>
        <begin position="26"/>
        <end position="148"/>
    </location>
</feature>
<keyword evidence="3" id="KW-0732">Signal</keyword>
<organism evidence="4 5">
    <name type="scientific">Dongia sedimenti</name>
    <dbReference type="NCBI Taxonomy" id="3064282"/>
    <lineage>
        <taxon>Bacteria</taxon>
        <taxon>Pseudomonadati</taxon>
        <taxon>Pseudomonadota</taxon>
        <taxon>Alphaproteobacteria</taxon>
        <taxon>Rhodospirillales</taxon>
        <taxon>Dongiaceae</taxon>
        <taxon>Dongia</taxon>
    </lineage>
</organism>
<sequence length="148" mass="15937">MKKNAVAGAMLAAMTSCVLITPALAVGQTPVEVELWNKPDGSQGMTLSADHVKAGKVKFEVKNSSSNMVHEFLIVKTNMTFDQFPKDPENPAVVDEDKLKGAKELSSDLNPGNSGTLTMDLKPGRYVVFCNQPGHFDGGMHLVFTVTQ</sequence>
<keyword evidence="5" id="KW-1185">Reference proteome</keyword>
<evidence type="ECO:0000256" key="3">
    <source>
        <dbReference type="SAM" id="SignalP"/>
    </source>
</evidence>
<evidence type="ECO:0000313" key="4">
    <source>
        <dbReference type="EMBL" id="MDQ7248025.1"/>
    </source>
</evidence>
<feature type="signal peptide" evidence="3">
    <location>
        <begin position="1"/>
        <end position="25"/>
    </location>
</feature>
<proteinExistence type="predicted"/>
<reference evidence="5" key="1">
    <citation type="submission" date="2023-08" db="EMBL/GenBank/DDBJ databases">
        <title>Rhodospirillaceae gen. nov., a novel taxon isolated from the Yangtze River Yuezi River estuary sludge.</title>
        <authorList>
            <person name="Ruan L."/>
        </authorList>
    </citation>
    <scope>NUCLEOTIDE SEQUENCE [LARGE SCALE GENOMIC DNA]</scope>
    <source>
        <strain evidence="5">R-7</strain>
    </source>
</reference>
<evidence type="ECO:0000313" key="5">
    <source>
        <dbReference type="Proteomes" id="UP001230156"/>
    </source>
</evidence>
<dbReference type="PROSITE" id="PS51257">
    <property type="entry name" value="PROKAR_LIPOPROTEIN"/>
    <property type="match status" value="1"/>
</dbReference>
<comment type="caution">
    <text evidence="4">The sequence shown here is derived from an EMBL/GenBank/DDBJ whole genome shotgun (WGS) entry which is preliminary data.</text>
</comment>
<evidence type="ECO:0008006" key="6">
    <source>
        <dbReference type="Google" id="ProtNLM"/>
    </source>
</evidence>
<name>A0ABU0YLK9_9PROT</name>
<dbReference type="InterPro" id="IPR008972">
    <property type="entry name" value="Cupredoxin"/>
</dbReference>
<keyword evidence="1" id="KW-0479">Metal-binding</keyword>
<dbReference type="InterPro" id="IPR033138">
    <property type="entry name" value="Cu_oxidase_CS"/>
</dbReference>
<dbReference type="SUPFAM" id="SSF49503">
    <property type="entry name" value="Cupredoxins"/>
    <property type="match status" value="1"/>
</dbReference>
<evidence type="ECO:0000256" key="2">
    <source>
        <dbReference type="ARBA" id="ARBA00023008"/>
    </source>
</evidence>
<accession>A0ABU0YLK9</accession>
<keyword evidence="2" id="KW-0186">Copper</keyword>
<gene>
    <name evidence="4" type="ORF">Q8A70_10130</name>
</gene>
<dbReference type="Proteomes" id="UP001230156">
    <property type="component" value="Unassembled WGS sequence"/>
</dbReference>
<dbReference type="RefSeq" id="WP_379955469.1">
    <property type="nucleotide sequence ID" value="NZ_JAUYVI010000003.1"/>
</dbReference>
<evidence type="ECO:0000256" key="1">
    <source>
        <dbReference type="ARBA" id="ARBA00022723"/>
    </source>
</evidence>
<protein>
    <recommendedName>
        <fullName evidence="6">Blue (type 1) copper domain-containing protein</fullName>
    </recommendedName>
</protein>
<dbReference type="PROSITE" id="PS00196">
    <property type="entry name" value="COPPER_BLUE"/>
    <property type="match status" value="1"/>
</dbReference>
<dbReference type="EMBL" id="JAUYVI010000003">
    <property type="protein sequence ID" value="MDQ7248025.1"/>
    <property type="molecule type" value="Genomic_DNA"/>
</dbReference>
<dbReference type="PROSITE" id="PS00079">
    <property type="entry name" value="MULTICOPPER_OXIDASE1"/>
    <property type="match status" value="1"/>
</dbReference>
<dbReference type="Gene3D" id="2.60.40.420">
    <property type="entry name" value="Cupredoxins - blue copper proteins"/>
    <property type="match status" value="1"/>
</dbReference>
<dbReference type="InterPro" id="IPR028871">
    <property type="entry name" value="BlueCu_1_BS"/>
</dbReference>